<dbReference type="GO" id="GO:0005886">
    <property type="term" value="C:plasma membrane"/>
    <property type="evidence" value="ECO:0007669"/>
    <property type="project" value="TreeGrafter"/>
</dbReference>
<evidence type="ECO:0000256" key="1">
    <source>
        <dbReference type="ARBA" id="ARBA00012528"/>
    </source>
</evidence>
<dbReference type="NCBIfam" id="TIGR00254">
    <property type="entry name" value="GGDEF"/>
    <property type="match status" value="1"/>
</dbReference>
<evidence type="ECO:0000256" key="2">
    <source>
        <dbReference type="ARBA" id="ARBA00034247"/>
    </source>
</evidence>
<proteinExistence type="predicted"/>
<dbReference type="GO" id="GO:0052621">
    <property type="term" value="F:diguanylate cyclase activity"/>
    <property type="evidence" value="ECO:0007669"/>
    <property type="project" value="UniProtKB-EC"/>
</dbReference>
<dbReference type="EMBL" id="WXFA01000001">
    <property type="protein sequence ID" value="MBM3089710.1"/>
    <property type="molecule type" value="Genomic_DNA"/>
</dbReference>
<keyword evidence="5" id="KW-1185">Reference proteome</keyword>
<evidence type="ECO:0000259" key="3">
    <source>
        <dbReference type="PROSITE" id="PS50887"/>
    </source>
</evidence>
<dbReference type="SUPFAM" id="SSF55073">
    <property type="entry name" value="Nucleotide cyclase"/>
    <property type="match status" value="1"/>
</dbReference>
<evidence type="ECO:0000313" key="5">
    <source>
        <dbReference type="Proteomes" id="UP000744980"/>
    </source>
</evidence>
<dbReference type="InterPro" id="IPR050469">
    <property type="entry name" value="Diguanylate_Cyclase"/>
</dbReference>
<dbReference type="Proteomes" id="UP000744980">
    <property type="component" value="Unassembled WGS sequence"/>
</dbReference>
<feature type="domain" description="GGDEF" evidence="3">
    <location>
        <begin position="211"/>
        <end position="346"/>
    </location>
</feature>
<dbReference type="PANTHER" id="PTHR45138">
    <property type="entry name" value="REGULATORY COMPONENTS OF SENSORY TRANSDUCTION SYSTEM"/>
    <property type="match status" value="1"/>
</dbReference>
<sequence>MTRQVAANTGRSQTKSTTIILKVAQSMSQLGIAALPRNYELVYEALSGRLPQLSRDLAALGATPQQDALDELALKHHLVAHGALAADRARAAAQEALSELALQLRHSLAQKHAFRSQLDRFKDRLVADPVAGLSEFADDAARLRDAAGLLMNEEQAFQTALQVSAERFAALEGEFAESRKPLTRDPATGLPNRLALAARLRTMLEAEGITEPVALLVVSVEGLRGIAEQHGGSAAEKALGKLSTLFRKSIKKSDFVARVGGQEFAFLCSDVTEENAEAIAQRIQQSVEALRVALPGRAFTTETLSLSAGIATAQPMATPADVMQQAELALAAARTGSRSGILAYTPELGGKRAKIYSPHAA</sequence>
<dbReference type="AlphaFoldDB" id="A0AAW4FGQ9"/>
<evidence type="ECO:0000313" key="4">
    <source>
        <dbReference type="EMBL" id="MBM3089710.1"/>
    </source>
</evidence>
<dbReference type="RefSeq" id="WP_203527294.1">
    <property type="nucleotide sequence ID" value="NZ_CP083370.1"/>
</dbReference>
<dbReference type="SMART" id="SM00267">
    <property type="entry name" value="GGDEF"/>
    <property type="match status" value="1"/>
</dbReference>
<dbReference type="Pfam" id="PF00990">
    <property type="entry name" value="GGDEF"/>
    <property type="match status" value="1"/>
</dbReference>
<organism evidence="4 5">
    <name type="scientific">Ensifer canadensis</name>
    <dbReference type="NCBI Taxonomy" id="555315"/>
    <lineage>
        <taxon>Bacteria</taxon>
        <taxon>Pseudomonadati</taxon>
        <taxon>Pseudomonadota</taxon>
        <taxon>Alphaproteobacteria</taxon>
        <taxon>Hyphomicrobiales</taxon>
        <taxon>Rhizobiaceae</taxon>
        <taxon>Sinorhizobium/Ensifer group</taxon>
        <taxon>Ensifer</taxon>
    </lineage>
</organism>
<dbReference type="EC" id="2.7.7.65" evidence="1"/>
<dbReference type="PANTHER" id="PTHR45138:SF9">
    <property type="entry name" value="DIGUANYLATE CYCLASE DGCM-RELATED"/>
    <property type="match status" value="1"/>
</dbReference>
<dbReference type="GO" id="GO:1902201">
    <property type="term" value="P:negative regulation of bacterial-type flagellum-dependent cell motility"/>
    <property type="evidence" value="ECO:0007669"/>
    <property type="project" value="TreeGrafter"/>
</dbReference>
<name>A0AAW4FGQ9_9HYPH</name>
<dbReference type="InterPro" id="IPR029787">
    <property type="entry name" value="Nucleotide_cyclase"/>
</dbReference>
<comment type="caution">
    <text evidence="4">The sequence shown here is derived from an EMBL/GenBank/DDBJ whole genome shotgun (WGS) entry which is preliminary data.</text>
</comment>
<reference evidence="4 5" key="1">
    <citation type="submission" date="2020-01" db="EMBL/GenBank/DDBJ databases">
        <title>Draft genome assembly of Ensifer adhaerens T173.</title>
        <authorList>
            <person name="Craig J.E."/>
            <person name="Stinchcombe J.R."/>
        </authorList>
    </citation>
    <scope>NUCLEOTIDE SEQUENCE [LARGE SCALE GENOMIC DNA]</scope>
    <source>
        <strain evidence="4 5">T173</strain>
    </source>
</reference>
<dbReference type="GO" id="GO:0043709">
    <property type="term" value="P:cell adhesion involved in single-species biofilm formation"/>
    <property type="evidence" value="ECO:0007669"/>
    <property type="project" value="TreeGrafter"/>
</dbReference>
<gene>
    <name evidence="4" type="ORF">GFB56_02635</name>
</gene>
<dbReference type="InterPro" id="IPR000160">
    <property type="entry name" value="GGDEF_dom"/>
</dbReference>
<protein>
    <recommendedName>
        <fullName evidence="1">diguanylate cyclase</fullName>
        <ecNumber evidence="1">2.7.7.65</ecNumber>
    </recommendedName>
</protein>
<dbReference type="CDD" id="cd01949">
    <property type="entry name" value="GGDEF"/>
    <property type="match status" value="1"/>
</dbReference>
<dbReference type="PROSITE" id="PS50887">
    <property type="entry name" value="GGDEF"/>
    <property type="match status" value="1"/>
</dbReference>
<accession>A0AAW4FGQ9</accession>
<dbReference type="InterPro" id="IPR043128">
    <property type="entry name" value="Rev_trsase/Diguanyl_cyclase"/>
</dbReference>
<comment type="catalytic activity">
    <reaction evidence="2">
        <text>2 GTP = 3',3'-c-di-GMP + 2 diphosphate</text>
        <dbReference type="Rhea" id="RHEA:24898"/>
        <dbReference type="ChEBI" id="CHEBI:33019"/>
        <dbReference type="ChEBI" id="CHEBI:37565"/>
        <dbReference type="ChEBI" id="CHEBI:58805"/>
        <dbReference type="EC" id="2.7.7.65"/>
    </reaction>
</comment>
<dbReference type="Gene3D" id="3.30.70.270">
    <property type="match status" value="1"/>
</dbReference>